<gene>
    <name evidence="2" type="ORF">PFFVO_05685</name>
</gene>
<keyword evidence="1" id="KW-1133">Transmembrane helix</keyword>
<evidence type="ECO:0000313" key="3">
    <source>
        <dbReference type="Proteomes" id="UP000030690"/>
    </source>
</evidence>
<sequence length="282" mass="33660">MSDYDSLTQNKAFSIEEIYGSDITDEENKLIIEFMRNMVNERNSLPNNVNIEINVLNNNDSNNKNFCNKTHNLLNILNKYTLKEKLDEKYLKNENKITWKSNIVEYINRLRYYIHKKYNRNVIDTFKYNSCNCSILSSLQKDNDLIQIFSSQVFCVHLYIYGINYKQIIYYIDIIANHLNNNNNEANFIFFLWLIYLLILLDSLQALDSNVSSNLQIIKRFCINKIENPDPNYVESKQDNFLSFLKNFYCTSKNMNNYIPSYYTVDIFYVIYIIITDIFNQK</sequence>
<accession>A0A024UXS5</accession>
<dbReference type="EMBL" id="KI925184">
    <property type="protein sequence ID" value="ETW15391.1"/>
    <property type="molecule type" value="Genomic_DNA"/>
</dbReference>
<evidence type="ECO:0000313" key="2">
    <source>
        <dbReference type="EMBL" id="ETW15391.1"/>
    </source>
</evidence>
<protein>
    <submittedName>
        <fullName evidence="2">Uncharacterized protein</fullName>
    </submittedName>
</protein>
<dbReference type="AlphaFoldDB" id="A0A024UXS5"/>
<feature type="transmembrane region" description="Helical" evidence="1">
    <location>
        <begin position="188"/>
        <end position="207"/>
    </location>
</feature>
<dbReference type="Proteomes" id="UP000030690">
    <property type="component" value="Unassembled WGS sequence"/>
</dbReference>
<keyword evidence="1" id="KW-0472">Membrane</keyword>
<keyword evidence="1" id="KW-0812">Transmembrane</keyword>
<organism evidence="2 3">
    <name type="scientific">Plasmodium falciparum Vietnam Oak-Knoll</name>
    <name type="common">FVO</name>
    <dbReference type="NCBI Taxonomy" id="1036723"/>
    <lineage>
        <taxon>Eukaryota</taxon>
        <taxon>Sar</taxon>
        <taxon>Alveolata</taxon>
        <taxon>Apicomplexa</taxon>
        <taxon>Aconoidasida</taxon>
        <taxon>Haemosporida</taxon>
        <taxon>Plasmodiidae</taxon>
        <taxon>Plasmodium</taxon>
        <taxon>Plasmodium (Laverania)</taxon>
    </lineage>
</organism>
<reference evidence="2 3" key="2">
    <citation type="submission" date="2013-02" db="EMBL/GenBank/DDBJ databases">
        <title>The Genome Sequence of Plasmodium falciparum Vietnam Oak-Knoll (FVO).</title>
        <authorList>
            <consortium name="The Broad Institute Genome Sequencing Platform"/>
            <consortium name="The Broad Institute Genome Sequencing Center for Infectious Disease"/>
            <person name="Neafsey D."/>
            <person name="Cheeseman I."/>
            <person name="Volkman S."/>
            <person name="Adams J."/>
            <person name="Walker B."/>
            <person name="Young S.K."/>
            <person name="Zeng Q."/>
            <person name="Gargeya S."/>
            <person name="Fitzgerald M."/>
            <person name="Haas B."/>
            <person name="Abouelleil A."/>
            <person name="Alvarado L."/>
            <person name="Arachchi H.M."/>
            <person name="Berlin A.M."/>
            <person name="Chapman S.B."/>
            <person name="Dewar J."/>
            <person name="Goldberg J."/>
            <person name="Griggs A."/>
            <person name="Gujja S."/>
            <person name="Hansen M."/>
            <person name="Howarth C."/>
            <person name="Imamovic A."/>
            <person name="Larimer J."/>
            <person name="McCowan C."/>
            <person name="Murphy C."/>
            <person name="Neiman D."/>
            <person name="Pearson M."/>
            <person name="Priest M."/>
            <person name="Roberts A."/>
            <person name="Saif S."/>
            <person name="Shea T."/>
            <person name="Sisk P."/>
            <person name="Sykes S."/>
            <person name="Wortman J."/>
            <person name="Nusbaum C."/>
            <person name="Birren B."/>
        </authorList>
    </citation>
    <scope>NUCLEOTIDE SEQUENCE [LARGE SCALE GENOMIC DNA]</scope>
    <source>
        <strain evidence="3">Vietnam Oak-Knoll (FVO)</strain>
    </source>
</reference>
<proteinExistence type="predicted"/>
<name>A0A024UXS5_PLAFA</name>
<evidence type="ECO:0000256" key="1">
    <source>
        <dbReference type="SAM" id="Phobius"/>
    </source>
</evidence>
<feature type="transmembrane region" description="Helical" evidence="1">
    <location>
        <begin position="261"/>
        <end position="279"/>
    </location>
</feature>
<reference evidence="2 3" key="1">
    <citation type="submission" date="2013-02" db="EMBL/GenBank/DDBJ databases">
        <title>The Genome Annotation of Plasmodium falciparum Vietnam Oak-Knoll (FVO).</title>
        <authorList>
            <consortium name="The Broad Institute Genome Sequencing Platform"/>
            <consortium name="The Broad Institute Genome Sequencing Center for Infectious Disease"/>
            <person name="Neafsey D."/>
            <person name="Hoffman S."/>
            <person name="Volkman S."/>
            <person name="Rosenthal P."/>
            <person name="Walker B."/>
            <person name="Young S.K."/>
            <person name="Zeng Q."/>
            <person name="Gargeya S."/>
            <person name="Fitzgerald M."/>
            <person name="Haas B."/>
            <person name="Abouelleil A."/>
            <person name="Allen A.W."/>
            <person name="Alvarado L."/>
            <person name="Arachchi H.M."/>
            <person name="Berlin A.M."/>
            <person name="Chapman S.B."/>
            <person name="Gainer-Dewar J."/>
            <person name="Goldberg J."/>
            <person name="Griggs A."/>
            <person name="Gujja S."/>
            <person name="Hansen M."/>
            <person name="Howarth C."/>
            <person name="Imamovic A."/>
            <person name="Ireland A."/>
            <person name="Larimer J."/>
            <person name="McCowan C."/>
            <person name="Murphy C."/>
            <person name="Pearson M."/>
            <person name="Poon T.W."/>
            <person name="Priest M."/>
            <person name="Roberts A."/>
            <person name="Saif S."/>
            <person name="Shea T."/>
            <person name="Sisk P."/>
            <person name="Sykes S."/>
            <person name="Wortman J."/>
            <person name="Nusbaum C."/>
            <person name="Birren B."/>
        </authorList>
    </citation>
    <scope>NUCLEOTIDE SEQUENCE [LARGE SCALE GENOMIC DNA]</scope>
    <source>
        <strain evidence="3">Vietnam Oak-Knoll (FVO)</strain>
    </source>
</reference>
<dbReference type="OrthoDB" id="383885at2759"/>